<reference evidence="3" key="2">
    <citation type="submission" date="2021-03" db="UniProtKB">
        <authorList>
            <consortium name="EnsemblPlants"/>
        </authorList>
    </citation>
    <scope>IDENTIFICATION</scope>
</reference>
<evidence type="ECO:0000256" key="1">
    <source>
        <dbReference type="SAM" id="SignalP"/>
    </source>
</evidence>
<dbReference type="PANTHER" id="PTHR47074:SF48">
    <property type="entry name" value="POLYNUCLEOTIDYL TRANSFERASE, RIBONUCLEASE H-LIKE SUPERFAMILY PROTEIN"/>
    <property type="match status" value="1"/>
</dbReference>
<sequence length="161" mass="17342">MSMLIYLVLNQIISISDVIVNTDACVSSSDRKHSLGVVVTDENDDVKAGLIVPMVGSVPPEVAEAKAILAAISWVQATKLPVNVLQTDCKSIVDKVYNAKCHNSVVNDIVLCIKNLLLFSPNLVIVHVPRELNKIAHVCARAGLGLDSERVWNGSLPSFVT</sequence>
<proteinExistence type="predicted"/>
<dbReference type="GO" id="GO:0004523">
    <property type="term" value="F:RNA-DNA hybrid ribonuclease activity"/>
    <property type="evidence" value="ECO:0007669"/>
    <property type="project" value="InterPro"/>
</dbReference>
<dbReference type="Pfam" id="PF13456">
    <property type="entry name" value="RVT_3"/>
    <property type="match status" value="1"/>
</dbReference>
<dbReference type="SUPFAM" id="SSF53098">
    <property type="entry name" value="Ribonuclease H-like"/>
    <property type="match status" value="1"/>
</dbReference>
<dbReference type="AlphaFoldDB" id="A0A803R5C7"/>
<evidence type="ECO:0000313" key="4">
    <source>
        <dbReference type="Proteomes" id="UP000596661"/>
    </source>
</evidence>
<dbReference type="EnsemblPlants" id="novel_model_529_5bd9a17a.5.5bd9b134">
    <property type="protein sequence ID" value="cds.novel_model_529_5bd9a17a.5.5bd9b134"/>
    <property type="gene ID" value="novel_gene_307_5bd9a17a"/>
</dbReference>
<dbReference type="PANTHER" id="PTHR47074">
    <property type="entry name" value="BNAC02G40300D PROTEIN"/>
    <property type="match status" value="1"/>
</dbReference>
<keyword evidence="4" id="KW-1185">Reference proteome</keyword>
<keyword evidence="1" id="KW-0732">Signal</keyword>
<dbReference type="Gramene" id="novel_model_529_5bd9a17a.5.5bd9b134">
    <property type="protein sequence ID" value="cds.novel_model_529_5bd9a17a.5.5bd9b134"/>
    <property type="gene ID" value="novel_gene_307_5bd9a17a"/>
</dbReference>
<dbReference type="Gene3D" id="3.30.420.10">
    <property type="entry name" value="Ribonuclease H-like superfamily/Ribonuclease H"/>
    <property type="match status" value="1"/>
</dbReference>
<evidence type="ECO:0000259" key="2">
    <source>
        <dbReference type="Pfam" id="PF13456"/>
    </source>
</evidence>
<dbReference type="EnsemblPlants" id="novel_model_528_5bd9a17a">
    <property type="protein sequence ID" value="cds.novel_model_528_5bd9a17a"/>
    <property type="gene ID" value="novel_gene_307_5bd9a17a"/>
</dbReference>
<dbReference type="Proteomes" id="UP000596661">
    <property type="component" value="Chromosome 1"/>
</dbReference>
<dbReference type="GO" id="GO:0003676">
    <property type="term" value="F:nucleic acid binding"/>
    <property type="evidence" value="ECO:0007669"/>
    <property type="project" value="InterPro"/>
</dbReference>
<organism evidence="3 4">
    <name type="scientific">Cannabis sativa</name>
    <name type="common">Hemp</name>
    <name type="synonym">Marijuana</name>
    <dbReference type="NCBI Taxonomy" id="3483"/>
    <lineage>
        <taxon>Eukaryota</taxon>
        <taxon>Viridiplantae</taxon>
        <taxon>Streptophyta</taxon>
        <taxon>Embryophyta</taxon>
        <taxon>Tracheophyta</taxon>
        <taxon>Spermatophyta</taxon>
        <taxon>Magnoliopsida</taxon>
        <taxon>eudicotyledons</taxon>
        <taxon>Gunneridae</taxon>
        <taxon>Pentapetalae</taxon>
        <taxon>rosids</taxon>
        <taxon>fabids</taxon>
        <taxon>Rosales</taxon>
        <taxon>Cannabaceae</taxon>
        <taxon>Cannabis</taxon>
    </lineage>
</organism>
<evidence type="ECO:0000313" key="3">
    <source>
        <dbReference type="EnsemblPlants" id="cds.novel_model_529_5bd9a17a.5.5bd9b134"/>
    </source>
</evidence>
<feature type="chain" id="PRO_5044663245" description="RNase H type-1 domain-containing protein" evidence="1">
    <location>
        <begin position="19"/>
        <end position="161"/>
    </location>
</feature>
<name>A0A803R5C7_CANSA</name>
<dbReference type="InterPro" id="IPR036397">
    <property type="entry name" value="RNaseH_sf"/>
</dbReference>
<protein>
    <recommendedName>
        <fullName evidence="2">RNase H type-1 domain-containing protein</fullName>
    </recommendedName>
</protein>
<dbReference type="InterPro" id="IPR052929">
    <property type="entry name" value="RNase_H-like_EbsB-rel"/>
</dbReference>
<feature type="domain" description="RNase H type-1" evidence="2">
    <location>
        <begin position="21"/>
        <end position="142"/>
    </location>
</feature>
<dbReference type="CDD" id="cd06222">
    <property type="entry name" value="RNase_H_like"/>
    <property type="match status" value="1"/>
</dbReference>
<dbReference type="InterPro" id="IPR044730">
    <property type="entry name" value="RNase_H-like_dom_plant"/>
</dbReference>
<feature type="signal peptide" evidence="1">
    <location>
        <begin position="1"/>
        <end position="18"/>
    </location>
</feature>
<accession>A0A803R5B5</accession>
<dbReference type="Gramene" id="novel_model_528_5bd9a17a">
    <property type="protein sequence ID" value="cds.novel_model_528_5bd9a17a"/>
    <property type="gene ID" value="novel_gene_307_5bd9a17a"/>
</dbReference>
<dbReference type="InterPro" id="IPR012337">
    <property type="entry name" value="RNaseH-like_sf"/>
</dbReference>
<accession>A0A803R5C7</accession>
<dbReference type="EMBL" id="UZAU01000016">
    <property type="status" value="NOT_ANNOTATED_CDS"/>
    <property type="molecule type" value="Genomic_DNA"/>
</dbReference>
<reference evidence="3 4" key="1">
    <citation type="submission" date="2018-11" db="EMBL/GenBank/DDBJ databases">
        <authorList>
            <person name="Grassa J C."/>
        </authorList>
    </citation>
    <scope>NUCLEOTIDE SEQUENCE [LARGE SCALE GENOMIC DNA]</scope>
</reference>
<dbReference type="InterPro" id="IPR002156">
    <property type="entry name" value="RNaseH_domain"/>
</dbReference>